<protein>
    <recommendedName>
        <fullName evidence="3">BRCT domain-containing protein</fullName>
    </recommendedName>
</protein>
<dbReference type="InterPro" id="IPR036420">
    <property type="entry name" value="BRCT_dom_sf"/>
</dbReference>
<dbReference type="SMART" id="SM00292">
    <property type="entry name" value="BRCT"/>
    <property type="match status" value="3"/>
</dbReference>
<dbReference type="CDD" id="cd00027">
    <property type="entry name" value="BRCT"/>
    <property type="match status" value="2"/>
</dbReference>
<gene>
    <name evidence="4" type="ORF">TVY486_0303630</name>
</gene>
<dbReference type="InterPro" id="IPR001357">
    <property type="entry name" value="BRCT_dom"/>
</dbReference>
<dbReference type="AlphaFoldDB" id="G0TTA6"/>
<dbReference type="GO" id="GO:0033314">
    <property type="term" value="P:mitotic DNA replication checkpoint signaling"/>
    <property type="evidence" value="ECO:0007669"/>
    <property type="project" value="TreeGrafter"/>
</dbReference>
<name>G0TTA6_TRYVY</name>
<dbReference type="PANTHER" id="PTHR13561:SF20">
    <property type="entry name" value="DNA TOPOISOMERASE 2-BINDING PROTEIN 1"/>
    <property type="match status" value="1"/>
</dbReference>
<dbReference type="PROSITE" id="PS50172">
    <property type="entry name" value="BRCT"/>
    <property type="match status" value="1"/>
</dbReference>
<dbReference type="PANTHER" id="PTHR13561">
    <property type="entry name" value="DNA REPLICATION REGULATOR DPB11-RELATED"/>
    <property type="match status" value="1"/>
</dbReference>
<dbReference type="Gene3D" id="3.40.50.10190">
    <property type="entry name" value="BRCT domain"/>
    <property type="match status" value="5"/>
</dbReference>
<evidence type="ECO:0000256" key="2">
    <source>
        <dbReference type="SAM" id="MobiDB-lite"/>
    </source>
</evidence>
<organism evidence="4">
    <name type="scientific">Trypanosoma vivax (strain Y486)</name>
    <dbReference type="NCBI Taxonomy" id="1055687"/>
    <lineage>
        <taxon>Eukaryota</taxon>
        <taxon>Discoba</taxon>
        <taxon>Euglenozoa</taxon>
        <taxon>Kinetoplastea</taxon>
        <taxon>Metakinetoplastina</taxon>
        <taxon>Trypanosomatida</taxon>
        <taxon>Trypanosomatidae</taxon>
        <taxon>Trypanosoma</taxon>
        <taxon>Duttonella</taxon>
    </lineage>
</organism>
<dbReference type="SUPFAM" id="SSF52113">
    <property type="entry name" value="BRCT domain"/>
    <property type="match status" value="4"/>
</dbReference>
<evidence type="ECO:0000313" key="4">
    <source>
        <dbReference type="EMBL" id="CCC47187.1"/>
    </source>
</evidence>
<evidence type="ECO:0000256" key="1">
    <source>
        <dbReference type="ARBA" id="ARBA00022737"/>
    </source>
</evidence>
<proteinExistence type="predicted"/>
<dbReference type="Pfam" id="PF16770">
    <property type="entry name" value="RTT107_BRCT_5"/>
    <property type="match status" value="1"/>
</dbReference>
<reference evidence="4" key="1">
    <citation type="journal article" date="2012" name="Proc. Natl. Acad. Sci. U.S.A.">
        <title>Antigenic diversity is generated by distinct evolutionary mechanisms in African trypanosome species.</title>
        <authorList>
            <person name="Jackson A.P."/>
            <person name="Berry A."/>
            <person name="Aslett M."/>
            <person name="Allison H.C."/>
            <person name="Burton P."/>
            <person name="Vavrova-Anderson J."/>
            <person name="Brown R."/>
            <person name="Browne H."/>
            <person name="Corton N."/>
            <person name="Hauser H."/>
            <person name="Gamble J."/>
            <person name="Gilderthorp R."/>
            <person name="Marcello L."/>
            <person name="McQuillan J."/>
            <person name="Otto T.D."/>
            <person name="Quail M.A."/>
            <person name="Sanders M.J."/>
            <person name="van Tonder A."/>
            <person name="Ginger M.L."/>
            <person name="Field M.C."/>
            <person name="Barry J.D."/>
            <person name="Hertz-Fowler C."/>
            <person name="Berriman M."/>
        </authorList>
    </citation>
    <scope>NUCLEOTIDE SEQUENCE</scope>
    <source>
        <strain evidence="4">Y486</strain>
    </source>
</reference>
<dbReference type="EMBL" id="HE573019">
    <property type="protein sequence ID" value="CCC47187.1"/>
    <property type="molecule type" value="Genomic_DNA"/>
</dbReference>
<sequence length="776" mass="85839">MFVTTTGIRGDDLELIKTKLTERGMVYTSELSTLTRVLVAKNAEGLKYQVARERGIPCVTPVWVLSGCCSTSQLDDYSVGKSLLGLEICTARLGEEEQNHVKHICRVLQAKYTPILTANCAFLVVPSMSSGMSESRKFHFARKHRISIKLYHDFLREYDTEVRLRHGRGSLALLPSPQGSRMVVHCTPSNLLSGEVLSLLERAGMQHGPKVTLATTHVVFIGPVTELYAPRPGLEFVSLEWLRECAAQEHGRVAVEPYRMPNVQRPVITFTGVPLGEREALRISLVQSGLPCDFQDEFVLGARALSSDSHRNTTHLIVGCPNPADSSKVAALAWRVYKLRILECFLVSTEWLRQSIVAGTWVDCGPFSVKVPSPSAFTRGSRSEECTASVPYVKVRVKGPTNEGENALRKSSHNVHDQSDSTPSNSLETMIEELESKVSTTACVSVTPEVDMPRTSCPLFPHDNPIWSHSCRCLPLSLPASATYQKTRPCKLQEESQVIVYRTADLEQPWTPNLEAKQSTGRPQMIIFSGSEQSESCNIARAGCVGSSPRYACCILLARSLQNMNICFTRLQALGCTVAKTVDECTHYITEKPSRTEVFLCAVSAGKWVLAPSFIKETLRGHRLVDEKPHEWTPQMAREALLSSSVVEFVRACQLQRCRPERPFATWGVALCCASESRTASFSHVLRSGGCQTVMTFSPPKLLDSLGLDDSNFQKLTLVLSDGIVWSGEQLNALSVRLPVLRIEYVAHALCVMVPNASLYEVHPGITTRKRSRSVT</sequence>
<dbReference type="GO" id="GO:0007095">
    <property type="term" value="P:mitotic G2 DNA damage checkpoint signaling"/>
    <property type="evidence" value="ECO:0007669"/>
    <property type="project" value="TreeGrafter"/>
</dbReference>
<dbReference type="VEuPathDB" id="TriTrypDB:TvY486_0303630"/>
<feature type="region of interest" description="Disordered" evidence="2">
    <location>
        <begin position="401"/>
        <end position="425"/>
    </location>
</feature>
<dbReference type="Pfam" id="PF12738">
    <property type="entry name" value="PTCB-BRCT"/>
    <property type="match status" value="1"/>
</dbReference>
<evidence type="ECO:0000259" key="3">
    <source>
        <dbReference type="PROSITE" id="PS50172"/>
    </source>
</evidence>
<dbReference type="GO" id="GO:0006270">
    <property type="term" value="P:DNA replication initiation"/>
    <property type="evidence" value="ECO:0007669"/>
    <property type="project" value="TreeGrafter"/>
</dbReference>
<accession>G0TTA6</accession>
<keyword evidence="1" id="KW-0677">Repeat</keyword>
<feature type="domain" description="BRCT" evidence="3">
    <location>
        <begin position="1"/>
        <end position="66"/>
    </location>
</feature>
<dbReference type="OMA" id="CTHFITA"/>